<dbReference type="GeneID" id="8437788"/>
<reference evidence="5" key="1">
    <citation type="journal article" date="2009" name="Genome Res.">
        <title>Comparative genomic analyses of the human fungal pathogens Coccidioides and their relatives.</title>
        <authorList>
            <person name="Sharpton T.J."/>
            <person name="Stajich J.E."/>
            <person name="Rounsley S.D."/>
            <person name="Gardner M.J."/>
            <person name="Wortman J.R."/>
            <person name="Jordar V.S."/>
            <person name="Maiti R."/>
            <person name="Kodira C.D."/>
            <person name="Neafsey D.E."/>
            <person name="Zeng Q."/>
            <person name="Hung C.-Y."/>
            <person name="McMahan C."/>
            <person name="Muszewska A."/>
            <person name="Grynberg M."/>
            <person name="Mandel M.A."/>
            <person name="Kellner E.M."/>
            <person name="Barker B.M."/>
            <person name="Galgiani J.N."/>
            <person name="Orbach M.J."/>
            <person name="Kirkland T.N."/>
            <person name="Cole G.T."/>
            <person name="Henn M.R."/>
            <person name="Birren B.W."/>
            <person name="Taylor J.W."/>
        </authorList>
    </citation>
    <scope>NUCLEOTIDE SEQUENCE [LARGE SCALE GENOMIC DNA]</scope>
    <source>
        <strain evidence="5">UAMH 1704</strain>
    </source>
</reference>
<evidence type="ECO:0000256" key="3">
    <source>
        <dbReference type="SAM" id="SignalP"/>
    </source>
</evidence>
<dbReference type="VEuPathDB" id="FungiDB:UREG_03157"/>
<dbReference type="KEGG" id="ure:UREG_03157"/>
<dbReference type="AlphaFoldDB" id="C4JPI5"/>
<accession>C4JPI5</accession>
<dbReference type="OrthoDB" id="447314at2759"/>
<protein>
    <submittedName>
        <fullName evidence="4">Uncharacterized protein</fullName>
    </submittedName>
</protein>
<feature type="signal peptide" evidence="3">
    <location>
        <begin position="1"/>
        <end position="16"/>
    </location>
</feature>
<keyword evidence="5" id="KW-1185">Reference proteome</keyword>
<dbReference type="EMBL" id="CH476616">
    <property type="protein sequence ID" value="EEP78311.1"/>
    <property type="molecule type" value="Genomic_DNA"/>
</dbReference>
<dbReference type="eggNOG" id="ENOG502S73R">
    <property type="taxonomic scope" value="Eukaryota"/>
</dbReference>
<dbReference type="FunCoup" id="C4JPI5">
    <property type="interactions" value="2"/>
</dbReference>
<comment type="similarity">
    <text evidence="1">Belongs to the UPF0357 family.</text>
</comment>
<evidence type="ECO:0000313" key="5">
    <source>
        <dbReference type="Proteomes" id="UP000002058"/>
    </source>
</evidence>
<dbReference type="OMA" id="NIRDGDS"/>
<organism evidence="4 5">
    <name type="scientific">Uncinocarpus reesii (strain UAMH 1704)</name>
    <dbReference type="NCBI Taxonomy" id="336963"/>
    <lineage>
        <taxon>Eukaryota</taxon>
        <taxon>Fungi</taxon>
        <taxon>Dikarya</taxon>
        <taxon>Ascomycota</taxon>
        <taxon>Pezizomycotina</taxon>
        <taxon>Eurotiomycetes</taxon>
        <taxon>Eurotiomycetidae</taxon>
        <taxon>Onygenales</taxon>
        <taxon>Onygenaceae</taxon>
        <taxon>Uncinocarpus</taxon>
    </lineage>
</organism>
<dbReference type="Proteomes" id="UP000002058">
    <property type="component" value="Unassembled WGS sequence"/>
</dbReference>
<evidence type="ECO:0000256" key="2">
    <source>
        <dbReference type="ARBA" id="ARBA00022729"/>
    </source>
</evidence>
<evidence type="ECO:0000313" key="4">
    <source>
        <dbReference type="EMBL" id="EEP78311.1"/>
    </source>
</evidence>
<proteinExistence type="inferred from homology"/>
<dbReference type="RefSeq" id="XP_002543640.1">
    <property type="nucleotide sequence ID" value="XM_002543594.1"/>
</dbReference>
<name>C4JPI5_UNCRE</name>
<sequence>MAYLLYSLTLFVLVLGTSTIPNLIINLTSPGLNPANPLIVLYFSRTRWLPLLPVPDYLYQRLPTTFRGDAELGLSSADFSLASNIEEGDNRGGLDERGKREVLKIMKSRRVDFNEARKIYMERRFTKNNIGPDGVPRDPKFVSFS</sequence>
<gene>
    <name evidence="4" type="ORF">UREG_03157</name>
</gene>
<feature type="chain" id="PRO_5002939361" evidence="3">
    <location>
        <begin position="17"/>
        <end position="145"/>
    </location>
</feature>
<dbReference type="InParanoid" id="C4JPI5"/>
<dbReference type="Pfam" id="PF09435">
    <property type="entry name" value="DUF2015"/>
    <property type="match status" value="1"/>
</dbReference>
<dbReference type="HOGENOM" id="CLU_128832_1_0_1"/>
<dbReference type="PANTHER" id="PTHR28023:SF1">
    <property type="entry name" value="UPF0357 PROTEIN YCL012C"/>
    <property type="match status" value="1"/>
</dbReference>
<dbReference type="InterPro" id="IPR018559">
    <property type="entry name" value="DUF2015"/>
</dbReference>
<dbReference type="PANTHER" id="PTHR28023">
    <property type="entry name" value="UPF0357 PROTEIN YCL012C"/>
    <property type="match status" value="1"/>
</dbReference>
<evidence type="ECO:0000256" key="1">
    <source>
        <dbReference type="ARBA" id="ARBA00008325"/>
    </source>
</evidence>
<keyword evidence="2 3" id="KW-0732">Signal</keyword>